<gene>
    <name evidence="8" type="ORF">J2851_004095</name>
</gene>
<dbReference type="PANTHER" id="PTHR42891:SF1">
    <property type="entry name" value="D-GLYCERO-BETA-D-MANNO-HEPTOSE-1,7-BISPHOSPHATE 7-PHOSPHATASE"/>
    <property type="match status" value="1"/>
</dbReference>
<dbReference type="Pfam" id="PF13242">
    <property type="entry name" value="Hydrolase_like"/>
    <property type="match status" value="1"/>
</dbReference>
<dbReference type="InterPro" id="IPR006543">
    <property type="entry name" value="Histidinol-phos"/>
</dbReference>
<dbReference type="NCBIfam" id="TIGR01662">
    <property type="entry name" value="HAD-SF-IIIA"/>
    <property type="match status" value="1"/>
</dbReference>
<dbReference type="EMBL" id="JAGINP010000015">
    <property type="protein sequence ID" value="MBP2294306.1"/>
    <property type="molecule type" value="Genomic_DNA"/>
</dbReference>
<keyword evidence="5 8" id="KW-0378">Hydrolase</keyword>
<evidence type="ECO:0000313" key="8">
    <source>
        <dbReference type="EMBL" id="MBP2294306.1"/>
    </source>
</evidence>
<dbReference type="PANTHER" id="PTHR42891">
    <property type="entry name" value="D-GLYCERO-BETA-D-MANNO-HEPTOSE-1,7-BISPHOSPHATE 7-PHOSPHATASE"/>
    <property type="match status" value="1"/>
</dbReference>
<dbReference type="GO" id="GO:0034200">
    <property type="term" value="F:D-glycero-beta-D-manno-heptose 1,7-bisphosphate 7-phosphatase activity"/>
    <property type="evidence" value="ECO:0007669"/>
    <property type="project" value="UniProtKB-EC"/>
</dbReference>
<evidence type="ECO:0000256" key="7">
    <source>
        <dbReference type="ARBA" id="ARBA00031828"/>
    </source>
</evidence>
<organism evidence="8 9">
    <name type="scientific">Azospirillum rugosum</name>
    <dbReference type="NCBI Taxonomy" id="416170"/>
    <lineage>
        <taxon>Bacteria</taxon>
        <taxon>Pseudomonadati</taxon>
        <taxon>Pseudomonadota</taxon>
        <taxon>Alphaproteobacteria</taxon>
        <taxon>Rhodospirillales</taxon>
        <taxon>Azospirillaceae</taxon>
        <taxon>Azospirillum</taxon>
    </lineage>
</organism>
<evidence type="ECO:0000256" key="2">
    <source>
        <dbReference type="ARBA" id="ARBA00005628"/>
    </source>
</evidence>
<dbReference type="NCBIfam" id="TIGR01656">
    <property type="entry name" value="Histidinol-ppas"/>
    <property type="match status" value="1"/>
</dbReference>
<evidence type="ECO:0000256" key="6">
    <source>
        <dbReference type="ARBA" id="ARBA00023277"/>
    </source>
</evidence>
<accession>A0ABS4SP10</accession>
<dbReference type="InterPro" id="IPR036412">
    <property type="entry name" value="HAD-like_sf"/>
</dbReference>
<dbReference type="Proteomes" id="UP000781958">
    <property type="component" value="Unassembled WGS sequence"/>
</dbReference>
<protein>
    <recommendedName>
        <fullName evidence="7">D,D-heptose 1,7-bisphosphate phosphatase</fullName>
    </recommendedName>
</protein>
<evidence type="ECO:0000256" key="4">
    <source>
        <dbReference type="ARBA" id="ARBA00022723"/>
    </source>
</evidence>
<evidence type="ECO:0000256" key="5">
    <source>
        <dbReference type="ARBA" id="ARBA00022801"/>
    </source>
</evidence>
<keyword evidence="4" id="KW-0479">Metal-binding</keyword>
<dbReference type="RefSeq" id="WP_209768463.1">
    <property type="nucleotide sequence ID" value="NZ_JAGINP010000015.1"/>
</dbReference>
<dbReference type="Gene3D" id="3.40.50.1000">
    <property type="entry name" value="HAD superfamily/HAD-like"/>
    <property type="match status" value="1"/>
</dbReference>
<dbReference type="SUPFAM" id="SSF56784">
    <property type="entry name" value="HAD-like"/>
    <property type="match status" value="1"/>
</dbReference>
<comment type="caution">
    <text evidence="8">The sequence shown here is derived from an EMBL/GenBank/DDBJ whole genome shotgun (WGS) entry which is preliminary data.</text>
</comment>
<comment type="similarity">
    <text evidence="2">Belongs to the GmhB family.</text>
</comment>
<name>A0ABS4SP10_9PROT</name>
<reference evidence="8 9" key="1">
    <citation type="submission" date="2021-03" db="EMBL/GenBank/DDBJ databases">
        <title>Genomic Encyclopedia of Type Strains, Phase III (KMG-III): the genomes of soil and plant-associated and newly described type strains.</title>
        <authorList>
            <person name="Whitman W."/>
        </authorList>
    </citation>
    <scope>NUCLEOTIDE SEQUENCE [LARGE SCALE GENOMIC DNA]</scope>
    <source>
        <strain evidence="8 9">IMMIB AFH-6</strain>
    </source>
</reference>
<comment type="subcellular location">
    <subcellularLocation>
        <location evidence="1">Cytoplasm</location>
    </subcellularLocation>
</comment>
<dbReference type="InterPro" id="IPR006549">
    <property type="entry name" value="HAD-SF_hydro_IIIA"/>
</dbReference>
<dbReference type="InterPro" id="IPR004446">
    <property type="entry name" value="Heptose_bisP_phosphatase"/>
</dbReference>
<evidence type="ECO:0000313" key="9">
    <source>
        <dbReference type="Proteomes" id="UP000781958"/>
    </source>
</evidence>
<proteinExistence type="inferred from homology"/>
<keyword evidence="3" id="KW-0963">Cytoplasm</keyword>
<evidence type="ECO:0000256" key="3">
    <source>
        <dbReference type="ARBA" id="ARBA00022490"/>
    </source>
</evidence>
<dbReference type="InterPro" id="IPR023214">
    <property type="entry name" value="HAD_sf"/>
</dbReference>
<sequence>MRLTETGAPGGGALRPAVFLDRDGTINANVFYDCSGKWEAPRTVDRFTLLPGALDALAALQAAGFGLVLVSNQPNHALGKASPEDMAAIHRRLVAELARAGIRLTDAFYCYHHPNGRTPGLSGPCVCRKPSPYYLLRARDRHGIDMGRSWMVGDRASDIQCGRAAGVRTILVTSPGHAPPGADEPAPDHCAASLNAAAAIILAA</sequence>
<evidence type="ECO:0000256" key="1">
    <source>
        <dbReference type="ARBA" id="ARBA00004496"/>
    </source>
</evidence>
<keyword evidence="9" id="KW-1185">Reference proteome</keyword>
<keyword evidence="6" id="KW-0119">Carbohydrate metabolism</keyword>